<reference evidence="14" key="1">
    <citation type="journal article" name="BMC Genomics">
        <title>Long-read sequencing and de novo genome assembly of marine medaka (Oryzias melastigma).</title>
        <authorList>
            <person name="Liang P."/>
            <person name="Saqib H.S.A."/>
            <person name="Ni X."/>
            <person name="Shen Y."/>
        </authorList>
    </citation>
    <scope>NUCLEOTIDE SEQUENCE</scope>
    <source>
        <strain evidence="14">Bigg-433</strain>
    </source>
</reference>
<dbReference type="FunFam" id="1.10.10.60:FF:000139">
    <property type="entry name" value="cyclin-D-binding Myb-like transcription factor 1 isoform X2"/>
    <property type="match status" value="1"/>
</dbReference>
<evidence type="ECO:0000256" key="8">
    <source>
        <dbReference type="ARBA" id="ARBA00023306"/>
    </source>
</evidence>
<organism evidence="14 15">
    <name type="scientific">Oryzias melastigma</name>
    <name type="common">Marine medaka</name>
    <dbReference type="NCBI Taxonomy" id="30732"/>
    <lineage>
        <taxon>Eukaryota</taxon>
        <taxon>Metazoa</taxon>
        <taxon>Chordata</taxon>
        <taxon>Craniata</taxon>
        <taxon>Vertebrata</taxon>
        <taxon>Euteleostomi</taxon>
        <taxon>Actinopterygii</taxon>
        <taxon>Neopterygii</taxon>
        <taxon>Teleostei</taxon>
        <taxon>Neoteleostei</taxon>
        <taxon>Acanthomorphata</taxon>
        <taxon>Ovalentaria</taxon>
        <taxon>Atherinomorphae</taxon>
        <taxon>Beloniformes</taxon>
        <taxon>Adrianichthyidae</taxon>
        <taxon>Oryziinae</taxon>
        <taxon>Oryzias</taxon>
    </lineage>
</organism>
<evidence type="ECO:0000256" key="10">
    <source>
        <dbReference type="ARBA" id="ARBA00070367"/>
    </source>
</evidence>
<comment type="caution">
    <text evidence="14">The sequence shown here is derived from an EMBL/GenBank/DDBJ whole genome shotgun (WGS) entry which is preliminary data.</text>
</comment>
<keyword evidence="5" id="KW-0010">Activator</keyword>
<dbReference type="PANTHER" id="PTHR46380:SF2">
    <property type="entry name" value="CYCLIN-D-BINDING MYB-LIKE TRANSCRIPTION FACTOR 1"/>
    <property type="match status" value="1"/>
</dbReference>
<dbReference type="InterPro" id="IPR017930">
    <property type="entry name" value="Myb_dom"/>
</dbReference>
<dbReference type="GO" id="GO:0000978">
    <property type="term" value="F:RNA polymerase II cis-regulatory region sequence-specific DNA binding"/>
    <property type="evidence" value="ECO:0007669"/>
    <property type="project" value="TreeGrafter"/>
</dbReference>
<sequence>MSSAAEDEDAAALQSVKSVTLTRDSDGSILLHCPPSDEDPEPLQKKLRLSADEHSDSSQFSLVTLPVSQNHENFEVTMMATADGELSEDTVTQIEILQEEEASESSKQKTEVSPVSQAWFTTKEDKDTLVNKGHKWKQGMWSKEEIDLLMSNIDRYVKGRGIQDPSEIIFEMSKEERKDFYRSVALGLNRPLFAVYRRVLRMYDNRNHVGKYTPEEIERLKALREKHGNDWATIGASLGRSASSVKDRCRLMKDTCNTGKWSEDEERRLAEVVYEMAGVSPGSAVTGGVSWATVADRVRTRSEKQCRSKWLNYLNWKHSGGAEWTKEDDLNLIRRISALRVQDENDIKWDDLAWGWSSVRSPQWLRSKWWSIKRQVANHKEIPFSVLLKGLEELMTSSQTAAVPGSPSSSSSSLQIQLTRLDDSNSSPAPSSVAALQIPVQIPLQITHLASDSAASGEGDTITLNTGTLQAFEILPSFHLQPTGTPGTYYLQTTSNQSLPLSLANSGTVTLTTGSSPSSEHIILHSLSTDGLCSGDGVIIQTVSSDPAPSDPLGQTQLIVETDGQSKEDPLGTASLLEGSETVVTETQELVTERFPEKVRKPRCPVSSPPEDSRLQRQCQCIFQGLSPPSVEAPEVHSGIPPSSSVLIVSPPNISSTLTDPILENQEGSD</sequence>
<feature type="compositionally biased region" description="Low complexity" evidence="11">
    <location>
        <begin position="638"/>
        <end position="656"/>
    </location>
</feature>
<dbReference type="InterPro" id="IPR046775">
    <property type="entry name" value="DMTF1_N"/>
</dbReference>
<dbReference type="Proteomes" id="UP000646548">
    <property type="component" value="Unassembled WGS sequence"/>
</dbReference>
<proteinExistence type="inferred from homology"/>
<dbReference type="Gene3D" id="1.10.10.60">
    <property type="entry name" value="Homeodomain-like"/>
    <property type="match status" value="2"/>
</dbReference>
<keyword evidence="6" id="KW-0804">Transcription</keyword>
<feature type="domain" description="Myb-like" evidence="12">
    <location>
        <begin position="253"/>
        <end position="314"/>
    </location>
</feature>
<feature type="region of interest" description="Disordered" evidence="11">
    <location>
        <begin position="22"/>
        <end position="52"/>
    </location>
</feature>
<feature type="region of interest" description="Disordered" evidence="11">
    <location>
        <begin position="399"/>
        <end position="432"/>
    </location>
</feature>
<evidence type="ECO:0000256" key="4">
    <source>
        <dbReference type="ARBA" id="ARBA00023125"/>
    </source>
</evidence>
<keyword evidence="4" id="KW-0238">DNA-binding</keyword>
<dbReference type="SMART" id="SM00717">
    <property type="entry name" value="SANT"/>
    <property type="match status" value="4"/>
</dbReference>
<keyword evidence="8" id="KW-0131">Cell cycle</keyword>
<feature type="region of interest" description="Disordered" evidence="11">
    <location>
        <begin position="631"/>
        <end position="670"/>
    </location>
</feature>
<evidence type="ECO:0000313" key="14">
    <source>
        <dbReference type="EMBL" id="KAF6723318.1"/>
    </source>
</evidence>
<dbReference type="GO" id="GO:0000981">
    <property type="term" value="F:DNA-binding transcription factor activity, RNA polymerase II-specific"/>
    <property type="evidence" value="ECO:0007669"/>
    <property type="project" value="TreeGrafter"/>
</dbReference>
<gene>
    <name evidence="14" type="ORF">FQA47_017721</name>
</gene>
<evidence type="ECO:0000256" key="5">
    <source>
        <dbReference type="ARBA" id="ARBA00023159"/>
    </source>
</evidence>
<dbReference type="CDD" id="cd00167">
    <property type="entry name" value="SANT"/>
    <property type="match status" value="2"/>
</dbReference>
<keyword evidence="7" id="KW-0539">Nucleus</keyword>
<dbReference type="EMBL" id="WKFB01000432">
    <property type="protein sequence ID" value="KAF6723318.1"/>
    <property type="molecule type" value="Genomic_DNA"/>
</dbReference>
<evidence type="ECO:0000256" key="6">
    <source>
        <dbReference type="ARBA" id="ARBA00023163"/>
    </source>
</evidence>
<evidence type="ECO:0000259" key="12">
    <source>
        <dbReference type="PROSITE" id="PS50090"/>
    </source>
</evidence>
<dbReference type="PANTHER" id="PTHR46380">
    <property type="entry name" value="CYCLIN-D-BINDING MYB-LIKE TRANSCRIPTION FACTOR 1"/>
    <property type="match status" value="1"/>
</dbReference>
<keyword evidence="3" id="KW-0805">Transcription regulation</keyword>
<evidence type="ECO:0000313" key="15">
    <source>
        <dbReference type="Proteomes" id="UP000646548"/>
    </source>
</evidence>
<dbReference type="Pfam" id="PF13921">
    <property type="entry name" value="Myb_DNA-bind_6"/>
    <property type="match status" value="1"/>
</dbReference>
<name>A0A834C783_ORYME</name>
<dbReference type="InterPro" id="IPR001005">
    <property type="entry name" value="SANT/Myb"/>
</dbReference>
<comment type="subcellular location">
    <subcellularLocation>
        <location evidence="1">Nucleus</location>
    </subcellularLocation>
</comment>
<dbReference type="InterPro" id="IPR051651">
    <property type="entry name" value="DMTF1_DNA-bind_reg"/>
</dbReference>
<accession>A0A834C783</accession>
<evidence type="ECO:0000256" key="1">
    <source>
        <dbReference type="ARBA" id="ARBA00004123"/>
    </source>
</evidence>
<protein>
    <recommendedName>
        <fullName evidence="10">Cyclin-D-binding Myb-like transcription factor 1</fullName>
    </recommendedName>
</protein>
<evidence type="ECO:0000259" key="13">
    <source>
        <dbReference type="PROSITE" id="PS51294"/>
    </source>
</evidence>
<dbReference type="Pfam" id="PF20588">
    <property type="entry name" value="DMTF1_N"/>
    <property type="match status" value="1"/>
</dbReference>
<dbReference type="FunFam" id="1.10.10.60:FF:000114">
    <property type="entry name" value="cyclin-D-binding Myb-like transcription factor 1 isoform X1"/>
    <property type="match status" value="1"/>
</dbReference>
<dbReference type="PROSITE" id="PS50090">
    <property type="entry name" value="MYB_LIKE"/>
    <property type="match status" value="1"/>
</dbReference>
<evidence type="ECO:0000256" key="3">
    <source>
        <dbReference type="ARBA" id="ARBA00023015"/>
    </source>
</evidence>
<dbReference type="PROSITE" id="PS51294">
    <property type="entry name" value="HTH_MYB"/>
    <property type="match status" value="1"/>
</dbReference>
<dbReference type="SUPFAM" id="SSF46689">
    <property type="entry name" value="Homeodomain-like"/>
    <property type="match status" value="2"/>
</dbReference>
<feature type="domain" description="HTH myb-type" evidence="13">
    <location>
        <begin position="253"/>
        <end position="318"/>
    </location>
</feature>
<evidence type="ECO:0000256" key="11">
    <source>
        <dbReference type="SAM" id="MobiDB-lite"/>
    </source>
</evidence>
<keyword evidence="2" id="KW-0677">Repeat</keyword>
<evidence type="ECO:0000256" key="2">
    <source>
        <dbReference type="ARBA" id="ARBA00022737"/>
    </source>
</evidence>
<dbReference type="AlphaFoldDB" id="A0A834C783"/>
<comment type="similarity">
    <text evidence="9">Belongs to the DMTF1 family.</text>
</comment>
<dbReference type="InterPro" id="IPR009057">
    <property type="entry name" value="Homeodomain-like_sf"/>
</dbReference>
<evidence type="ECO:0000256" key="7">
    <source>
        <dbReference type="ARBA" id="ARBA00023242"/>
    </source>
</evidence>
<dbReference type="GO" id="GO:0005634">
    <property type="term" value="C:nucleus"/>
    <property type="evidence" value="ECO:0007669"/>
    <property type="project" value="UniProtKB-SubCell"/>
</dbReference>
<evidence type="ECO:0000256" key="9">
    <source>
        <dbReference type="ARBA" id="ARBA00061386"/>
    </source>
</evidence>